<gene>
    <name evidence="1" type="ORF">TSPGSL018_28037</name>
</gene>
<evidence type="ECO:0008006" key="2">
    <source>
        <dbReference type="Google" id="ProtNLM"/>
    </source>
</evidence>
<name>A0A061RSQ8_9CHLO</name>
<dbReference type="EMBL" id="GBEZ01012131">
    <property type="protein sequence ID" value="JAC73730.1"/>
    <property type="molecule type" value="Transcribed_RNA"/>
</dbReference>
<protein>
    <recommendedName>
        <fullName evidence="2">Heterokaryon incompatibility domain-containing protein</fullName>
    </recommendedName>
</protein>
<organism evidence="1">
    <name type="scientific">Tetraselmis sp. GSL018</name>
    <dbReference type="NCBI Taxonomy" id="582737"/>
    <lineage>
        <taxon>Eukaryota</taxon>
        <taxon>Viridiplantae</taxon>
        <taxon>Chlorophyta</taxon>
        <taxon>core chlorophytes</taxon>
        <taxon>Chlorodendrophyceae</taxon>
        <taxon>Chlorodendrales</taxon>
        <taxon>Chlorodendraceae</taxon>
        <taxon>Tetraselmis</taxon>
    </lineage>
</organism>
<dbReference type="AlphaFoldDB" id="A0A061RSQ8"/>
<reference evidence="1" key="1">
    <citation type="submission" date="2014-05" db="EMBL/GenBank/DDBJ databases">
        <title>The transcriptome of the halophilic microalga Tetraselmis sp. GSL018 isolated from the Great Salt Lake, Utah.</title>
        <authorList>
            <person name="Jinkerson R.E."/>
            <person name="D'Adamo S."/>
            <person name="Posewitz M.C."/>
        </authorList>
    </citation>
    <scope>NUCLEOTIDE SEQUENCE</scope>
    <source>
        <strain evidence="1">GSL018</strain>
    </source>
</reference>
<evidence type="ECO:0000313" key="1">
    <source>
        <dbReference type="EMBL" id="JAC73730.1"/>
    </source>
</evidence>
<sequence>MQQLSSLGTPAERRALLTQIAPRAPFQMPLMTAVPFSALRGLGRLPRRDTSVSNEERGWQGPVPAHLLPEDAIVLFLSHRWLQPGNPDDEEGTKYKQIMKLMELIAEELGGDRFTDRLYLWADYCCIDQSNPFPGVQMLPSYIACCEEFAYVKHPEYDARAWCRTEQFMHWRLRCHKRKWCLDGESVQEEPPARCADPATGELYCEEDRVALVNMTSMFDDSP</sequence>
<accession>A0A061RSQ8</accession>
<proteinExistence type="predicted"/>